<organism evidence="1 2">
    <name type="scientific">Paracoccus shanxieyensis</name>
    <dbReference type="NCBI Taxonomy" id="2675752"/>
    <lineage>
        <taxon>Bacteria</taxon>
        <taxon>Pseudomonadati</taxon>
        <taxon>Pseudomonadota</taxon>
        <taxon>Alphaproteobacteria</taxon>
        <taxon>Rhodobacterales</taxon>
        <taxon>Paracoccaceae</taxon>
        <taxon>Paracoccus</taxon>
    </lineage>
</organism>
<comment type="caution">
    <text evidence="1">The sequence shown here is derived from an EMBL/GenBank/DDBJ whole genome shotgun (WGS) entry which is preliminary data.</text>
</comment>
<keyword evidence="2" id="KW-1185">Reference proteome</keyword>
<accession>A0A6L6J024</accession>
<gene>
    <name evidence="1" type="ORF">GL284_07870</name>
</gene>
<evidence type="ECO:0000313" key="1">
    <source>
        <dbReference type="EMBL" id="MTH64184.1"/>
    </source>
</evidence>
<evidence type="ECO:0000313" key="2">
    <source>
        <dbReference type="Proteomes" id="UP000478740"/>
    </source>
</evidence>
<name>A0A6L6J024_9RHOB</name>
<dbReference type="Proteomes" id="UP000478740">
    <property type="component" value="Unassembled WGS sequence"/>
</dbReference>
<protein>
    <submittedName>
        <fullName evidence="1">Uncharacterized protein</fullName>
    </submittedName>
</protein>
<dbReference type="AlphaFoldDB" id="A0A6L6J024"/>
<sequence length="104" mass="11191">MALLHDRSAIARAAVSLVRSERGPDTQVAWSPIYSGLTAMRVVAQHVGAEGRAITGVLPGSRGFSDPVWALAVREDIARALPHILQRPRRVAILSHPPRAGPFL</sequence>
<dbReference type="EMBL" id="WMII01000006">
    <property type="protein sequence ID" value="MTH64184.1"/>
    <property type="molecule type" value="Genomic_DNA"/>
</dbReference>
<proteinExistence type="predicted"/>
<reference evidence="1 2" key="1">
    <citation type="submission" date="2019-11" db="EMBL/GenBank/DDBJ databases">
        <authorList>
            <person name="Dong K."/>
        </authorList>
    </citation>
    <scope>NUCLEOTIDE SEQUENCE [LARGE SCALE GENOMIC DNA]</scope>
    <source>
        <strain evidence="1 2">DK608</strain>
    </source>
</reference>
<dbReference type="RefSeq" id="WP_155044057.1">
    <property type="nucleotide sequence ID" value="NZ_WMIH01000006.1"/>
</dbReference>